<comment type="caution">
    <text evidence="2">The sequence shown here is derived from an EMBL/GenBank/DDBJ whole genome shotgun (WGS) entry which is preliminary data.</text>
</comment>
<feature type="compositionally biased region" description="Low complexity" evidence="1">
    <location>
        <begin position="172"/>
        <end position="202"/>
    </location>
</feature>
<dbReference type="Proteomes" id="UP000217994">
    <property type="component" value="Unassembled WGS sequence"/>
</dbReference>
<protein>
    <submittedName>
        <fullName evidence="2">Uncharacterized protein</fullName>
    </submittedName>
</protein>
<reference evidence="2 3" key="1">
    <citation type="submission" date="2017-01" db="EMBL/GenBank/DDBJ databases">
        <title>Whole-Genome Shotgun Sequencing of Two beta-Proteobacterial Species in Search of the Bulgecin Biosynthetic Cluster.</title>
        <authorList>
            <person name="Horsman M.E."/>
            <person name="Marous D.R."/>
            <person name="Li R."/>
            <person name="Oliver R.A."/>
            <person name="Byun B."/>
            <person name="Emrich S.J."/>
            <person name="Boggess B."/>
            <person name="Townsend C.A."/>
            <person name="Mobashery S."/>
        </authorList>
    </citation>
    <scope>NUCLEOTIDE SEQUENCE [LARGE SCALE GENOMIC DNA]</scope>
    <source>
        <strain evidence="2 3">ATCC 31433</strain>
    </source>
</reference>
<sequence>MDIREIQALHAQYSSRPVVIDINSHMEALPAPVGQESTRERVIARLTSTCRRFGRPTAIAFALALGAGLTGMCAAKLWHVLHGPQAVAHIEPTASQIPRTGLAQGAESAAASAPPGPKRPLTGADFAEPAERAAASLSRVDANGMRAAGSGESAVPANPATPAPLTDLEKAAASPIRASRAAAGPQPAATAPAQGAPAPVATGSPTSAVVASAGQPKSPPQRIHRAPARQRQEAASDEATTPAPHSDPAKAEHTPKTSTPAKTSDVPLF</sequence>
<accession>A0A2A4FCA8</accession>
<gene>
    <name evidence="2" type="ORF">BZL54_21770</name>
</gene>
<feature type="compositionally biased region" description="Low complexity" evidence="1">
    <location>
        <begin position="103"/>
        <end position="113"/>
    </location>
</feature>
<dbReference type="AlphaFoldDB" id="A0A2A4FCA8"/>
<feature type="region of interest" description="Disordered" evidence="1">
    <location>
        <begin position="172"/>
        <end position="269"/>
    </location>
</feature>
<name>A0A2A4FCA8_9BURK</name>
<evidence type="ECO:0000256" key="1">
    <source>
        <dbReference type="SAM" id="MobiDB-lite"/>
    </source>
</evidence>
<evidence type="ECO:0000313" key="3">
    <source>
        <dbReference type="Proteomes" id="UP000217994"/>
    </source>
</evidence>
<organism evidence="2 3">
    <name type="scientific">Burkholderia ubonensis subsp. mesacidophila</name>
    <dbReference type="NCBI Taxonomy" id="265293"/>
    <lineage>
        <taxon>Bacteria</taxon>
        <taxon>Pseudomonadati</taxon>
        <taxon>Pseudomonadota</taxon>
        <taxon>Betaproteobacteria</taxon>
        <taxon>Burkholderiales</taxon>
        <taxon>Burkholderiaceae</taxon>
        <taxon>Burkholderia</taxon>
        <taxon>Burkholderia cepacia complex</taxon>
    </lineage>
</organism>
<proteinExistence type="predicted"/>
<evidence type="ECO:0000313" key="2">
    <source>
        <dbReference type="EMBL" id="PCE30322.1"/>
    </source>
</evidence>
<dbReference type="EMBL" id="MTZU01000067">
    <property type="protein sequence ID" value="PCE30322.1"/>
    <property type="molecule type" value="Genomic_DNA"/>
</dbReference>
<feature type="region of interest" description="Disordered" evidence="1">
    <location>
        <begin position="101"/>
        <end position="124"/>
    </location>
</feature>